<feature type="transmembrane region" description="Helical" evidence="13">
    <location>
        <begin position="852"/>
        <end position="870"/>
    </location>
</feature>
<evidence type="ECO:0000256" key="11">
    <source>
        <dbReference type="ARBA" id="ARBA00048044"/>
    </source>
</evidence>
<feature type="transmembrane region" description="Helical" evidence="13">
    <location>
        <begin position="795"/>
        <end position="814"/>
    </location>
</feature>
<keyword evidence="5 13" id="KW-1133">Transmembrane helix</keyword>
<comment type="subcellular location">
    <subcellularLocation>
        <location evidence="2">Membrane</location>
        <topology evidence="2">Multi-pass membrane protein</topology>
    </subcellularLocation>
</comment>
<proteinExistence type="inferred from homology"/>
<evidence type="ECO:0000256" key="3">
    <source>
        <dbReference type="ARBA" id="ARBA00022692"/>
    </source>
</evidence>
<dbReference type="AlphaFoldDB" id="A0A815RR89"/>
<keyword evidence="15" id="KW-1185">Reference proteome</keyword>
<feature type="transmembrane region" description="Helical" evidence="13">
    <location>
        <begin position="727"/>
        <end position="751"/>
    </location>
</feature>
<evidence type="ECO:0000256" key="5">
    <source>
        <dbReference type="ARBA" id="ARBA00022989"/>
    </source>
</evidence>
<evidence type="ECO:0000256" key="1">
    <source>
        <dbReference type="ARBA" id="ARBA00001970"/>
    </source>
</evidence>
<dbReference type="InterPro" id="IPR023754">
    <property type="entry name" value="HemeA_Synthase_type2"/>
</dbReference>
<evidence type="ECO:0000313" key="14">
    <source>
        <dbReference type="EMBL" id="CAF1478447.1"/>
    </source>
</evidence>
<organism evidence="14 15">
    <name type="scientific">Adineta steineri</name>
    <dbReference type="NCBI Taxonomy" id="433720"/>
    <lineage>
        <taxon>Eukaryota</taxon>
        <taxon>Metazoa</taxon>
        <taxon>Spiralia</taxon>
        <taxon>Gnathifera</taxon>
        <taxon>Rotifera</taxon>
        <taxon>Eurotatoria</taxon>
        <taxon>Bdelloidea</taxon>
        <taxon>Adinetida</taxon>
        <taxon>Adinetidae</taxon>
        <taxon>Adineta</taxon>
    </lineage>
</organism>
<keyword evidence="6" id="KW-0560">Oxidoreductase</keyword>
<protein>
    <recommendedName>
        <fullName evidence="16">Cytochrome c oxidase assembly protein COX15-like protein</fullName>
    </recommendedName>
</protein>
<keyword evidence="4" id="KW-0479">Metal-binding</keyword>
<dbReference type="InterPro" id="IPR003780">
    <property type="entry name" value="COX15/CtaA_fam"/>
</dbReference>
<keyword evidence="9 13" id="KW-0472">Membrane</keyword>
<evidence type="ECO:0000256" key="12">
    <source>
        <dbReference type="SAM" id="MobiDB-lite"/>
    </source>
</evidence>
<dbReference type="GO" id="GO:0005743">
    <property type="term" value="C:mitochondrial inner membrane"/>
    <property type="evidence" value="ECO:0007669"/>
    <property type="project" value="TreeGrafter"/>
</dbReference>
<dbReference type="OrthoDB" id="1726137at2759"/>
<evidence type="ECO:0000256" key="2">
    <source>
        <dbReference type="ARBA" id="ARBA00004141"/>
    </source>
</evidence>
<dbReference type="InterPro" id="IPR001611">
    <property type="entry name" value="Leu-rich_rpt"/>
</dbReference>
<gene>
    <name evidence="14" type="ORF">QVE165_LOCUS42073</name>
</gene>
<evidence type="ECO:0000256" key="6">
    <source>
        <dbReference type="ARBA" id="ARBA00023002"/>
    </source>
</evidence>
<evidence type="ECO:0008006" key="16">
    <source>
        <dbReference type="Google" id="ProtNLM"/>
    </source>
</evidence>
<dbReference type="GO" id="GO:0120547">
    <property type="term" value="F:heme A synthase activity"/>
    <property type="evidence" value="ECO:0007669"/>
    <property type="project" value="UniProtKB-EC"/>
</dbReference>
<reference evidence="14" key="1">
    <citation type="submission" date="2021-02" db="EMBL/GenBank/DDBJ databases">
        <authorList>
            <person name="Nowell W R."/>
        </authorList>
    </citation>
    <scope>NUCLEOTIDE SEQUENCE</scope>
</reference>
<evidence type="ECO:0000256" key="13">
    <source>
        <dbReference type="SAM" id="Phobius"/>
    </source>
</evidence>
<dbReference type="GO" id="GO:0006784">
    <property type="term" value="P:heme A biosynthetic process"/>
    <property type="evidence" value="ECO:0007669"/>
    <property type="project" value="InterPro"/>
</dbReference>
<dbReference type="InterPro" id="IPR032675">
    <property type="entry name" value="LRR_dom_sf"/>
</dbReference>
<feature type="transmembrane region" description="Helical" evidence="13">
    <location>
        <begin position="651"/>
        <end position="668"/>
    </location>
</feature>
<feature type="transmembrane region" description="Helical" evidence="13">
    <location>
        <begin position="621"/>
        <end position="639"/>
    </location>
</feature>
<evidence type="ECO:0000313" key="15">
    <source>
        <dbReference type="Proteomes" id="UP000663832"/>
    </source>
</evidence>
<comment type="catalytic activity">
    <reaction evidence="11">
        <text>Fe(II)-heme o + 2 A + H2O = Fe(II)-heme a + 2 AH2</text>
        <dbReference type="Rhea" id="RHEA:63388"/>
        <dbReference type="ChEBI" id="CHEBI:13193"/>
        <dbReference type="ChEBI" id="CHEBI:15377"/>
        <dbReference type="ChEBI" id="CHEBI:17499"/>
        <dbReference type="ChEBI" id="CHEBI:60530"/>
        <dbReference type="ChEBI" id="CHEBI:61715"/>
        <dbReference type="EC" id="1.17.99.9"/>
    </reaction>
    <physiologicalReaction direction="left-to-right" evidence="11">
        <dbReference type="Rhea" id="RHEA:63389"/>
    </physiologicalReaction>
</comment>
<dbReference type="Pfam" id="PF02628">
    <property type="entry name" value="COX15-CtaA"/>
    <property type="match status" value="1"/>
</dbReference>
<accession>A0A815RR89</accession>
<evidence type="ECO:0000256" key="7">
    <source>
        <dbReference type="ARBA" id="ARBA00023004"/>
    </source>
</evidence>
<feature type="compositionally biased region" description="Low complexity" evidence="12">
    <location>
        <begin position="104"/>
        <end position="117"/>
    </location>
</feature>
<dbReference type="Pfam" id="PF13516">
    <property type="entry name" value="LRR_6"/>
    <property type="match status" value="9"/>
</dbReference>
<dbReference type="PROSITE" id="PS51450">
    <property type="entry name" value="LRR"/>
    <property type="match status" value="1"/>
</dbReference>
<comment type="caution">
    <text evidence="14">The sequence shown here is derived from an EMBL/GenBank/DDBJ whole genome shotgun (WGS) entry which is preliminary data.</text>
</comment>
<keyword evidence="7" id="KW-0408">Iron</keyword>
<keyword evidence="8" id="KW-0350">Heme biosynthesis</keyword>
<dbReference type="Proteomes" id="UP000663832">
    <property type="component" value="Unassembled WGS sequence"/>
</dbReference>
<dbReference type="PANTHER" id="PTHR23289:SF2">
    <property type="entry name" value="CYTOCHROME C OXIDASE ASSEMBLY PROTEIN COX15 HOMOLOG"/>
    <property type="match status" value="1"/>
</dbReference>
<evidence type="ECO:0000256" key="4">
    <source>
        <dbReference type="ARBA" id="ARBA00022723"/>
    </source>
</evidence>
<comment type="cofactor">
    <cofactor evidence="1">
        <name>heme b</name>
        <dbReference type="ChEBI" id="CHEBI:60344"/>
    </cofactor>
</comment>
<dbReference type="HAMAP" id="MF_01665">
    <property type="entry name" value="HemeA_synth_type2"/>
    <property type="match status" value="1"/>
</dbReference>
<keyword evidence="3 13" id="KW-0812">Transmembrane</keyword>
<dbReference type="SMART" id="SM00368">
    <property type="entry name" value="LRR_RI"/>
    <property type="match status" value="10"/>
</dbReference>
<feature type="transmembrane region" description="Helical" evidence="13">
    <location>
        <begin position="688"/>
        <end position="706"/>
    </location>
</feature>
<sequence length="878" mass="97940">MYTKTPRSQYKNSRVGSLSLIYKKKNFFDPKWTPRCSGYNCKRLAKINGLCIDHVRKYKKHRRSPEYSKDYYKPASYPVLKEMDITSPTIDHNEQHTSRDNKLNSRNSTSSSSPAHSNFNLEQALKDQEDSGALNFKSKGLTYEDIQAITHYVLNNTKSITSLNLSHNNIQLQAIEYLSQAIGLNIAITNLNFAVNQIGGNGIFHLSNALETNNTLTHLNLRRNQLGIKGVLSLSKALSLNNTLTELNLSENNIGSEGVSHLTAVLQTNKTITTLDLSYNKIQAKGMESLSTAIASNTALTTLNLAGNEIGRNGMFHLSKALETNKTLTTLNLNGNLFEAKGVEYLSKALEINSTLVTCNLSENNIGDEGARTLSVALQSNKTLTTLDLCWNEIRVDGAQYLSNALKINNTLNTLDLCWNKILTEGAYYLTYVLQLNKVITTIDVRWNGVSEELLHSLGLALRENRKAKENTETIPSGCLYPHSKFEYVQFVECNHRQSFGLFKNVQLAFKRSSATATIPIKPLSPTLSAGAKQRIGLWLAWSAGMTAGAVVLGGVTRLTQSGLSMTNWHWLNDMNPPRSAEAWQEEFERYKRFPEYEQMNREMTLDEFKRIYYMEFAHRMWGRATGLIFAFPACMFWYRGLFDKGMKIRVIIFGSLIAAQGALGWYMVKSGLHKDTLIDGRASVSPYRLAAHLGTAFVLYSGLLWNSFKYLSKPDIYSSTRVPRGWAMGVHGLLSLIFVTVVAGAFVAGLDAGLVYPTFPKMGDHWIPPEYSALSPWYRNMFENPVAVQFNHRVLGLTTTASVLAFSLASLSVKFGRRAATARNLLAAMVIFQASLGIGTLLYHVPVPMAAAHQSGSLVLLSFALWLGYNLKRVPKI</sequence>
<dbReference type="GO" id="GO:0016653">
    <property type="term" value="F:oxidoreductase activity, acting on NAD(P)H, heme protein as acceptor"/>
    <property type="evidence" value="ECO:0007669"/>
    <property type="project" value="TreeGrafter"/>
</dbReference>
<feature type="transmembrane region" description="Helical" evidence="13">
    <location>
        <begin position="826"/>
        <end position="846"/>
    </location>
</feature>
<dbReference type="Gene3D" id="3.80.10.10">
    <property type="entry name" value="Ribonuclease Inhibitor"/>
    <property type="match status" value="3"/>
</dbReference>
<dbReference type="PANTHER" id="PTHR23289">
    <property type="entry name" value="CYTOCHROME C OXIDASE ASSEMBLY PROTEIN COX15"/>
    <property type="match status" value="1"/>
</dbReference>
<evidence type="ECO:0000256" key="9">
    <source>
        <dbReference type="ARBA" id="ARBA00023136"/>
    </source>
</evidence>
<evidence type="ECO:0000256" key="10">
    <source>
        <dbReference type="ARBA" id="ARBA00044501"/>
    </source>
</evidence>
<comment type="pathway">
    <text evidence="10">Porphyrin-containing compound metabolism; heme A biosynthesis; heme A from heme O: step 1/1.</text>
</comment>
<dbReference type="GO" id="GO:0046872">
    <property type="term" value="F:metal ion binding"/>
    <property type="evidence" value="ECO:0007669"/>
    <property type="project" value="UniProtKB-KW"/>
</dbReference>
<feature type="compositionally biased region" description="Basic and acidic residues" evidence="12">
    <location>
        <begin position="91"/>
        <end position="103"/>
    </location>
</feature>
<dbReference type="EMBL" id="CAJNOM010000512">
    <property type="protein sequence ID" value="CAF1478447.1"/>
    <property type="molecule type" value="Genomic_DNA"/>
</dbReference>
<evidence type="ECO:0000256" key="8">
    <source>
        <dbReference type="ARBA" id="ARBA00023133"/>
    </source>
</evidence>
<dbReference type="SUPFAM" id="SSF52047">
    <property type="entry name" value="RNI-like"/>
    <property type="match status" value="1"/>
</dbReference>
<feature type="region of interest" description="Disordered" evidence="12">
    <location>
        <begin position="88"/>
        <end position="117"/>
    </location>
</feature>
<name>A0A815RR89_9BILA</name>